<organism evidence="7 8">
    <name type="scientific">Globodera rostochiensis</name>
    <name type="common">Golden nematode worm</name>
    <name type="synonym">Heterodera rostochiensis</name>
    <dbReference type="NCBI Taxonomy" id="31243"/>
    <lineage>
        <taxon>Eukaryota</taxon>
        <taxon>Metazoa</taxon>
        <taxon>Ecdysozoa</taxon>
        <taxon>Nematoda</taxon>
        <taxon>Chromadorea</taxon>
        <taxon>Rhabditida</taxon>
        <taxon>Tylenchina</taxon>
        <taxon>Tylenchomorpha</taxon>
        <taxon>Tylenchoidea</taxon>
        <taxon>Heteroderidae</taxon>
        <taxon>Heteroderinae</taxon>
        <taxon>Globodera</taxon>
    </lineage>
</organism>
<dbReference type="GO" id="GO:0032039">
    <property type="term" value="C:integrator complex"/>
    <property type="evidence" value="ECO:0007669"/>
    <property type="project" value="InterPro"/>
</dbReference>
<evidence type="ECO:0000256" key="3">
    <source>
        <dbReference type="ARBA" id="ARBA00006861"/>
    </source>
</evidence>
<evidence type="ECO:0000256" key="4">
    <source>
        <dbReference type="ARBA" id="ARBA00022490"/>
    </source>
</evidence>
<dbReference type="Gene3D" id="3.40.50.10890">
    <property type="match status" value="1"/>
</dbReference>
<dbReference type="Proteomes" id="UP000887572">
    <property type="component" value="Unplaced"/>
</dbReference>
<keyword evidence="7" id="KW-1185">Reference proteome</keyword>
<dbReference type="GO" id="GO:0034472">
    <property type="term" value="P:snRNA 3'-end processing"/>
    <property type="evidence" value="ECO:0007669"/>
    <property type="project" value="TreeGrafter"/>
</dbReference>
<name>A0A914HXU0_GLORO</name>
<evidence type="ECO:0000259" key="6">
    <source>
        <dbReference type="SMART" id="SM01027"/>
    </source>
</evidence>
<feature type="domain" description="Beta-Casp" evidence="6">
    <location>
        <begin position="289"/>
        <end position="414"/>
    </location>
</feature>
<dbReference type="SUPFAM" id="SSF56281">
    <property type="entry name" value="Metallo-hydrolase/oxidoreductase"/>
    <property type="match status" value="1"/>
</dbReference>
<dbReference type="Pfam" id="PF10996">
    <property type="entry name" value="Beta-Casp"/>
    <property type="match status" value="1"/>
</dbReference>
<sequence length="473" mass="53953">MSIELKSVSWTATRSCILVKFPNLQILLDCAVVRSNRMSWQKKVHPYGKGVIPILKQMQELVYAELLPEVRTVQSRDLDLSDVDAILVSNTVSLVALPFYTEGTGFKGTVYATDPTVQLGKLVMEDLCDMFERVDRPVEDTAWAWKALCQSFSNAPLSDPNEWRPFYTRETMEKSLARIRRVFFREEIVINGELYVSAFSSGYAIGSSNWLLKTEQHRFGYLAPSSLRHSHSKPMELAAFAELDSLLLTSQSTIDQAPDLNVFKFSSAVIETLKMGGNVLIPVTPTGLVYDMFECVLKTIELQNLSRNIPIYFISTVAESSLQFAQIYPEWLSDDKGSRVYKPEEPFFHSELARTGRIRVYDSLHGPFSRDCRQPCVVFAGHPSLRIGEIVQLLDLWGGMSRNAIIMIDPDYPLETYYAPYKSLAIRAYYYPIETRLDGTQVLNKVRFFKFNLVERNSFCWYCISLSFLSLPI</sequence>
<keyword evidence="4" id="KW-0963">Cytoplasm</keyword>
<evidence type="ECO:0000256" key="5">
    <source>
        <dbReference type="ARBA" id="ARBA00023242"/>
    </source>
</evidence>
<dbReference type="InterPro" id="IPR022712">
    <property type="entry name" value="Beta_Casp"/>
</dbReference>
<dbReference type="GO" id="GO:0005737">
    <property type="term" value="C:cytoplasm"/>
    <property type="evidence" value="ECO:0007669"/>
    <property type="project" value="UniProtKB-SubCell"/>
</dbReference>
<evidence type="ECO:0000256" key="1">
    <source>
        <dbReference type="ARBA" id="ARBA00004123"/>
    </source>
</evidence>
<dbReference type="Pfam" id="PF16661">
    <property type="entry name" value="Lactamase_B_6"/>
    <property type="match status" value="1"/>
</dbReference>
<evidence type="ECO:0000313" key="8">
    <source>
        <dbReference type="WBParaSite" id="Gr19_v10_g5022.t1"/>
    </source>
</evidence>
<comment type="subcellular location">
    <subcellularLocation>
        <location evidence="2">Cytoplasm</location>
    </subcellularLocation>
    <subcellularLocation>
        <location evidence="1">Nucleus</location>
    </subcellularLocation>
</comment>
<dbReference type="PANTHER" id="PTHR46094">
    <property type="entry name" value="INTEGRATOR COMPLEX SUBUNIT 9"/>
    <property type="match status" value="1"/>
</dbReference>
<accession>A0A914HXU0</accession>
<dbReference type="PANTHER" id="PTHR46094:SF1">
    <property type="entry name" value="INTEGRATOR COMPLEX SUBUNIT 9"/>
    <property type="match status" value="1"/>
</dbReference>
<dbReference type="InterPro" id="IPR001279">
    <property type="entry name" value="Metallo-B-lactamas"/>
</dbReference>
<evidence type="ECO:0000256" key="2">
    <source>
        <dbReference type="ARBA" id="ARBA00004496"/>
    </source>
</evidence>
<dbReference type="AlphaFoldDB" id="A0A914HXU0"/>
<dbReference type="InterPro" id="IPR036866">
    <property type="entry name" value="RibonucZ/Hydroxyglut_hydro"/>
</dbReference>
<dbReference type="Gene3D" id="3.60.15.10">
    <property type="entry name" value="Ribonuclease Z/Hydroxyacylglutathione hydrolase-like"/>
    <property type="match status" value="1"/>
</dbReference>
<evidence type="ECO:0000313" key="7">
    <source>
        <dbReference type="Proteomes" id="UP000887572"/>
    </source>
</evidence>
<reference evidence="8" key="1">
    <citation type="submission" date="2022-11" db="UniProtKB">
        <authorList>
            <consortium name="WormBaseParasite"/>
        </authorList>
    </citation>
    <scope>IDENTIFICATION</scope>
</reference>
<protein>
    <submittedName>
        <fullName evidence="8">Beta-Casp domain-containing protein</fullName>
    </submittedName>
</protein>
<proteinExistence type="inferred from homology"/>
<keyword evidence="5" id="KW-0539">Nucleus</keyword>
<dbReference type="InterPro" id="IPR027074">
    <property type="entry name" value="Integrator_9su"/>
</dbReference>
<dbReference type="SMART" id="SM01027">
    <property type="entry name" value="Beta-Casp"/>
    <property type="match status" value="1"/>
</dbReference>
<dbReference type="WBParaSite" id="Gr19_v10_g5022.t1">
    <property type="protein sequence ID" value="Gr19_v10_g5022.t1"/>
    <property type="gene ID" value="Gr19_v10_g5022"/>
</dbReference>
<comment type="similarity">
    <text evidence="3">Belongs to the metallo-beta-lactamase superfamily. RNA-metabolizing metallo-beta-lactamase-like family. INTS9 subfamily.</text>
</comment>